<dbReference type="GO" id="GO:0140911">
    <property type="term" value="F:pore-forming activity"/>
    <property type="evidence" value="ECO:0007669"/>
    <property type="project" value="InterPro"/>
</dbReference>
<evidence type="ECO:0000256" key="1">
    <source>
        <dbReference type="ARBA" id="ARBA00004651"/>
    </source>
</evidence>
<evidence type="ECO:0000256" key="2">
    <source>
        <dbReference type="ARBA" id="ARBA00008488"/>
    </source>
</evidence>
<dbReference type="Pfam" id="PF03006">
    <property type="entry name" value="HlyIII"/>
    <property type="match status" value="1"/>
</dbReference>
<keyword evidence="7" id="KW-0479">Metal-binding</keyword>
<name>A0A0K1XCF3_9GAMM</name>
<accession>A0A0K1XCF3</accession>
<dbReference type="RefSeq" id="WP_053099846.1">
    <property type="nucleotide sequence ID" value="NZ_CP012358.1"/>
</dbReference>
<keyword evidence="4 8" id="KW-0812">Transmembrane</keyword>
<keyword evidence="5 8" id="KW-1133">Transmembrane helix</keyword>
<feature type="binding site" evidence="7">
    <location>
        <position position="182"/>
    </location>
    <ligand>
        <name>Zn(2+)</name>
        <dbReference type="ChEBI" id="CHEBI:29105"/>
    </ligand>
</feature>
<dbReference type="OrthoDB" id="9813689at2"/>
<comment type="similarity">
    <text evidence="2">Belongs to the UPF0073 (Hly-III) family.</text>
</comment>
<dbReference type="GeneID" id="93983524"/>
<dbReference type="InterPro" id="IPR004254">
    <property type="entry name" value="AdipoR/HlyIII-related"/>
</dbReference>
<keyword evidence="6 8" id="KW-0472">Membrane</keyword>
<feature type="transmembrane region" description="Helical" evidence="8">
    <location>
        <begin position="12"/>
        <end position="32"/>
    </location>
</feature>
<feature type="transmembrane region" description="Helical" evidence="8">
    <location>
        <begin position="44"/>
        <end position="64"/>
    </location>
</feature>
<dbReference type="EMBL" id="CP012365">
    <property type="protein sequence ID" value="AKX58934.1"/>
    <property type="molecule type" value="Genomic_DNA"/>
</dbReference>
<keyword evidence="3" id="KW-1003">Cell membrane</keyword>
<organism evidence="9 10">
    <name type="scientific">Thiopseudomonas alkaliphila</name>
    <dbReference type="NCBI Taxonomy" id="1697053"/>
    <lineage>
        <taxon>Bacteria</taxon>
        <taxon>Pseudomonadati</taxon>
        <taxon>Pseudomonadota</taxon>
        <taxon>Gammaproteobacteria</taxon>
        <taxon>Pseudomonadales</taxon>
        <taxon>Pseudomonadaceae</taxon>
        <taxon>Thiopseudomonas</taxon>
    </lineage>
</organism>
<dbReference type="Proteomes" id="UP000063953">
    <property type="component" value="Chromosome"/>
</dbReference>
<evidence type="ECO:0000256" key="6">
    <source>
        <dbReference type="ARBA" id="ARBA00023136"/>
    </source>
</evidence>
<dbReference type="GO" id="GO:0005886">
    <property type="term" value="C:plasma membrane"/>
    <property type="evidence" value="ECO:0007669"/>
    <property type="project" value="UniProtKB-SubCell"/>
</dbReference>
<evidence type="ECO:0000256" key="4">
    <source>
        <dbReference type="ARBA" id="ARBA00022692"/>
    </source>
</evidence>
<dbReference type="PATRIC" id="fig|1697052.3.peg.830"/>
<proteinExistence type="inferred from homology"/>
<sequence length="205" mass="22478">MYYGERFNAISHCVGAVLALIGCVCLVISSAWQGAVKEIVSASVYGGSLVTLYTTSTLYHSVSGRLKQIFQKLDHCAIYLLIAGSYTPFTLITLEGAWGWTLFGINWSLAVIGIIQEFWLGKRTRVLSLIIYLVMGWLIVIALKPLVAAMPVAGLAWLVAGGVTYSLGVVFFVLDEKIQHGHGIWHLFVLAGSIMQFISIFVYVL</sequence>
<feature type="transmembrane region" description="Helical" evidence="8">
    <location>
        <begin position="126"/>
        <end position="143"/>
    </location>
</feature>
<dbReference type="PANTHER" id="PTHR20855">
    <property type="entry name" value="ADIPOR/PROGESTIN RECEPTOR-RELATED"/>
    <property type="match status" value="1"/>
</dbReference>
<gene>
    <name evidence="9" type="ORF">AKN88_02525</name>
</gene>
<keyword evidence="10" id="KW-1185">Reference proteome</keyword>
<dbReference type="NCBIfam" id="TIGR01065">
    <property type="entry name" value="hlyIII"/>
    <property type="match status" value="1"/>
</dbReference>
<feature type="binding site" evidence="7">
    <location>
        <position position="186"/>
    </location>
    <ligand>
        <name>Zn(2+)</name>
        <dbReference type="ChEBI" id="CHEBI:29105"/>
    </ligand>
</feature>
<evidence type="ECO:0000256" key="3">
    <source>
        <dbReference type="ARBA" id="ARBA00022475"/>
    </source>
</evidence>
<feature type="transmembrane region" description="Helical" evidence="8">
    <location>
        <begin position="186"/>
        <end position="204"/>
    </location>
</feature>
<feature type="binding site" evidence="7">
    <location>
        <position position="60"/>
    </location>
    <ligand>
        <name>Zn(2+)</name>
        <dbReference type="ChEBI" id="CHEBI:29105"/>
    </ligand>
</feature>
<dbReference type="PANTHER" id="PTHR20855:SF3">
    <property type="entry name" value="LD03007P"/>
    <property type="match status" value="1"/>
</dbReference>
<dbReference type="GO" id="GO:0046872">
    <property type="term" value="F:metal ion binding"/>
    <property type="evidence" value="ECO:0007669"/>
    <property type="project" value="UniProtKB-KW"/>
</dbReference>
<evidence type="ECO:0000256" key="7">
    <source>
        <dbReference type="PIRSR" id="PIRSR604254-1"/>
    </source>
</evidence>
<protein>
    <submittedName>
        <fullName evidence="9">Hemolysin III</fullName>
    </submittedName>
</protein>
<dbReference type="PROSITE" id="PS51257">
    <property type="entry name" value="PROKAR_LIPOPROTEIN"/>
    <property type="match status" value="1"/>
</dbReference>
<feature type="transmembrane region" description="Helical" evidence="8">
    <location>
        <begin position="76"/>
        <end position="94"/>
    </location>
</feature>
<evidence type="ECO:0000256" key="8">
    <source>
        <dbReference type="SAM" id="Phobius"/>
    </source>
</evidence>
<comment type="subcellular location">
    <subcellularLocation>
        <location evidence="1">Cell membrane</location>
        <topology evidence="1">Multi-pass membrane protein</topology>
    </subcellularLocation>
</comment>
<dbReference type="InterPro" id="IPR005744">
    <property type="entry name" value="Hy-lIII"/>
</dbReference>
<dbReference type="KEGG" id="pbb:AKN87_04500"/>
<dbReference type="STRING" id="1697053.AKN87_04500"/>
<evidence type="ECO:0000256" key="5">
    <source>
        <dbReference type="ARBA" id="ARBA00022989"/>
    </source>
</evidence>
<feature type="transmembrane region" description="Helical" evidence="8">
    <location>
        <begin position="155"/>
        <end position="174"/>
    </location>
</feature>
<evidence type="ECO:0000313" key="9">
    <source>
        <dbReference type="EMBL" id="AKX58934.1"/>
    </source>
</evidence>
<reference evidence="9 10" key="1">
    <citation type="journal article" date="2015" name="Genome Announc.">
        <title>Genome Sequences of Oblitimonas alkaliphila gen. nov. sp. nov. (Proposed), a Novel Bacterium of the Pseudomonadaceae Family.</title>
        <authorList>
            <person name="Lauer A.C."/>
            <person name="Nicholson A.C."/>
            <person name="Humrighouse B.W."/>
            <person name="Emery B."/>
            <person name="Drobish A."/>
            <person name="Juieng P."/>
            <person name="Loparev V."/>
            <person name="McQuiston J.R."/>
        </authorList>
    </citation>
    <scope>NUCLEOTIDE SEQUENCE [LARGE SCALE GENOMIC DNA]</scope>
    <source>
        <strain evidence="9 10">E5571</strain>
    </source>
</reference>
<evidence type="ECO:0000313" key="10">
    <source>
        <dbReference type="Proteomes" id="UP000063953"/>
    </source>
</evidence>
<dbReference type="AlphaFoldDB" id="A0A0K1XCF3"/>
<feature type="transmembrane region" description="Helical" evidence="8">
    <location>
        <begin position="100"/>
        <end position="119"/>
    </location>
</feature>
<keyword evidence="7" id="KW-0862">Zinc</keyword>